<dbReference type="Proteomes" id="UP000266841">
    <property type="component" value="Unassembled WGS sequence"/>
</dbReference>
<accession>K0T9B9</accession>
<sequence length="123" mass="13749">MSSDSRAVSAATILHAPGPYLIEGVEVDGKQTRRQIDSRGLVDRRLPDVVTSKKGTERARQTPASRDASAQRARLERGETLTFHYTNTRLRLRNVQVEPKESNESSPGTPPDDCEMYELSPQR</sequence>
<feature type="region of interest" description="Disordered" evidence="1">
    <location>
        <begin position="31"/>
        <end position="74"/>
    </location>
</feature>
<protein>
    <submittedName>
        <fullName evidence="2">Uncharacterized protein</fullName>
    </submittedName>
</protein>
<organism evidence="2 3">
    <name type="scientific">Thalassiosira oceanica</name>
    <name type="common">Marine diatom</name>
    <dbReference type="NCBI Taxonomy" id="159749"/>
    <lineage>
        <taxon>Eukaryota</taxon>
        <taxon>Sar</taxon>
        <taxon>Stramenopiles</taxon>
        <taxon>Ochrophyta</taxon>
        <taxon>Bacillariophyta</taxon>
        <taxon>Coscinodiscophyceae</taxon>
        <taxon>Thalassiosirophycidae</taxon>
        <taxon>Thalassiosirales</taxon>
        <taxon>Thalassiosiraceae</taxon>
        <taxon>Thalassiosira</taxon>
    </lineage>
</organism>
<feature type="compositionally biased region" description="Basic and acidic residues" evidence="1">
    <location>
        <begin position="31"/>
        <end position="47"/>
    </location>
</feature>
<proteinExistence type="predicted"/>
<feature type="region of interest" description="Disordered" evidence="1">
    <location>
        <begin position="92"/>
        <end position="123"/>
    </location>
</feature>
<comment type="caution">
    <text evidence="2">The sequence shown here is derived from an EMBL/GenBank/DDBJ whole genome shotgun (WGS) entry which is preliminary data.</text>
</comment>
<evidence type="ECO:0000313" key="3">
    <source>
        <dbReference type="Proteomes" id="UP000266841"/>
    </source>
</evidence>
<keyword evidence="3" id="KW-1185">Reference proteome</keyword>
<name>K0T9B9_THAOC</name>
<dbReference type="AlphaFoldDB" id="K0T9B9"/>
<gene>
    <name evidence="2" type="ORF">THAOC_08650</name>
</gene>
<dbReference type="EMBL" id="AGNL01009176">
    <property type="protein sequence ID" value="EJK70031.1"/>
    <property type="molecule type" value="Genomic_DNA"/>
</dbReference>
<evidence type="ECO:0000313" key="2">
    <source>
        <dbReference type="EMBL" id="EJK70031.1"/>
    </source>
</evidence>
<evidence type="ECO:0000256" key="1">
    <source>
        <dbReference type="SAM" id="MobiDB-lite"/>
    </source>
</evidence>
<reference evidence="2 3" key="1">
    <citation type="journal article" date="2012" name="Genome Biol.">
        <title>Genome and low-iron response of an oceanic diatom adapted to chronic iron limitation.</title>
        <authorList>
            <person name="Lommer M."/>
            <person name="Specht M."/>
            <person name="Roy A.S."/>
            <person name="Kraemer L."/>
            <person name="Andreson R."/>
            <person name="Gutowska M.A."/>
            <person name="Wolf J."/>
            <person name="Bergner S.V."/>
            <person name="Schilhabel M.B."/>
            <person name="Klostermeier U.C."/>
            <person name="Beiko R.G."/>
            <person name="Rosenstiel P."/>
            <person name="Hippler M."/>
            <person name="Laroche J."/>
        </authorList>
    </citation>
    <scope>NUCLEOTIDE SEQUENCE [LARGE SCALE GENOMIC DNA]</scope>
    <source>
        <strain evidence="2 3">CCMP1005</strain>
    </source>
</reference>